<feature type="region of interest" description="Disordered" evidence="1">
    <location>
        <begin position="176"/>
        <end position="201"/>
    </location>
</feature>
<accession>A0A7T0LIX8</accession>
<evidence type="ECO:0000313" key="3">
    <source>
        <dbReference type="EMBL" id="QPL04594.1"/>
    </source>
</evidence>
<dbReference type="KEGG" id="arep:ID810_07250"/>
<feature type="region of interest" description="Disordered" evidence="1">
    <location>
        <begin position="1"/>
        <end position="28"/>
    </location>
</feature>
<gene>
    <name evidence="3" type="ORF">ID810_07250</name>
</gene>
<dbReference type="EMBL" id="CP063989">
    <property type="protein sequence ID" value="QPL04594.1"/>
    <property type="molecule type" value="Genomic_DNA"/>
</dbReference>
<dbReference type="RefSeq" id="WP_196781483.1">
    <property type="nucleotide sequence ID" value="NZ_CP063989.1"/>
</dbReference>
<dbReference type="Proteomes" id="UP000594637">
    <property type="component" value="Chromosome"/>
</dbReference>
<evidence type="ECO:0000256" key="1">
    <source>
        <dbReference type="SAM" id="MobiDB-lite"/>
    </source>
</evidence>
<name>A0A7T0LIX8_9ACTO</name>
<evidence type="ECO:0000259" key="2">
    <source>
        <dbReference type="Pfam" id="PF09369"/>
    </source>
</evidence>
<dbReference type="InterPro" id="IPR047721">
    <property type="entry name" value="DrmB"/>
</dbReference>
<dbReference type="NCBIfam" id="NF038324">
    <property type="entry name" value="DrmB_fam"/>
    <property type="match status" value="1"/>
</dbReference>
<protein>
    <submittedName>
        <fullName evidence="3">DUF1998 domain-containing protein</fullName>
    </submittedName>
</protein>
<keyword evidence="4" id="KW-1185">Reference proteome</keyword>
<reference evidence="3 4" key="1">
    <citation type="submission" date="2020-11" db="EMBL/GenBank/DDBJ databases">
        <title>Actinomyces sp. ZJ750.</title>
        <authorList>
            <person name="Zhou J."/>
        </authorList>
    </citation>
    <scope>NUCLEOTIDE SEQUENCE [LARGE SCALE GENOMIC DNA]</scope>
    <source>
        <strain evidence="3 4">ZJ750</strain>
    </source>
</reference>
<organism evidence="3 4">
    <name type="scientific">Actinomyces respiraculi</name>
    <dbReference type="NCBI Taxonomy" id="2744574"/>
    <lineage>
        <taxon>Bacteria</taxon>
        <taxon>Bacillati</taxon>
        <taxon>Actinomycetota</taxon>
        <taxon>Actinomycetes</taxon>
        <taxon>Actinomycetales</taxon>
        <taxon>Actinomycetaceae</taxon>
        <taxon>Actinomyces</taxon>
    </lineage>
</organism>
<evidence type="ECO:0000313" key="4">
    <source>
        <dbReference type="Proteomes" id="UP000594637"/>
    </source>
</evidence>
<proteinExistence type="predicted"/>
<dbReference type="AlphaFoldDB" id="A0A7T0LIX8"/>
<dbReference type="InterPro" id="IPR018973">
    <property type="entry name" value="MZB"/>
</dbReference>
<dbReference type="Pfam" id="PF09369">
    <property type="entry name" value="MZB"/>
    <property type="match status" value="1"/>
</dbReference>
<feature type="domain" description="MrfA-like Zn-binding" evidence="2">
    <location>
        <begin position="561"/>
        <end position="665"/>
    </location>
</feature>
<sequence length="712" mass="78706">MKQGTAQGNEPDATVIEDEPTAVDPLGDGDRLAADQAKKNYAKVGSARPTTLLYTYGPGAVIDLPHFTIMPVGLDDWERIWRRRDSAPVTVHAPRLLETVQLMLGHQVGELRRFPWQPTRPGRRREGDDLGVPARIFPQWLRCTGCDLLAPVSRFVAGYSNTHPYRPDQAVFEHLDCPGRGRRRSGSRPTGSAGRKQGKRRSPCVPARYLLACPTGHLDEFPYDWWVHEGAHCTKAPNPELEMRDTSQRGATAIISCRACGASRPMSQAQGEEGRSRLPRCRGRHPHLGIFDPQGCQAEPRVMLVGASNLWFATTQSIIDMPRLDPAEVERDRVAALGRALGEDRETVGEDVPMARMLLKRGDAEAVGLLGLSNAELIGLLRKLAAPAESEEARLRRREEWNPVDLLVPEWNYLQQEPSGERHEDPASGLVVSPRRLGEMPSGVDRVLAVDRLRKVNAVLGFTRIDDFDRIDDTGARLVPLARGGCPTWVPATEDRGEGIFLQLDEQAVAAWEARVLVSPLWAAHREAHRRNVERRFSETAKEVNPDERFVPPRYWLVHTLAHALIREMAMSSGYGAASISERIYAWVASKSRPAAAGMLLTTTASDSDGTLGGLVALSAPDRLAQVVDAALTRMMRCSSDPVCTRRVPQDPEDFLHGAACHCCTMVSETSCERANRFLDRRLVVPLTGGYTVDGRTVTSADLAFFRDVRLG</sequence>